<protein>
    <submittedName>
        <fullName evidence="1">Uncharacterized protein</fullName>
    </submittedName>
</protein>
<accession>A0ACB0JJ34</accession>
<evidence type="ECO:0000313" key="1">
    <source>
        <dbReference type="EMBL" id="CAJ2645108.1"/>
    </source>
</evidence>
<evidence type="ECO:0000313" key="2">
    <source>
        <dbReference type="Proteomes" id="UP001177021"/>
    </source>
</evidence>
<dbReference type="Proteomes" id="UP001177021">
    <property type="component" value="Unassembled WGS sequence"/>
</dbReference>
<reference evidence="1" key="1">
    <citation type="submission" date="2023-10" db="EMBL/GenBank/DDBJ databases">
        <authorList>
            <person name="Rodriguez Cubillos JULIANA M."/>
            <person name="De Vega J."/>
        </authorList>
    </citation>
    <scope>NUCLEOTIDE SEQUENCE</scope>
</reference>
<keyword evidence="2" id="KW-1185">Reference proteome</keyword>
<dbReference type="EMBL" id="CASHSV030000055">
    <property type="protein sequence ID" value="CAJ2645108.1"/>
    <property type="molecule type" value="Genomic_DNA"/>
</dbReference>
<proteinExistence type="predicted"/>
<gene>
    <name evidence="1" type="ORF">MILVUS5_LOCUS14050</name>
</gene>
<organism evidence="1 2">
    <name type="scientific">Trifolium pratense</name>
    <name type="common">Red clover</name>
    <dbReference type="NCBI Taxonomy" id="57577"/>
    <lineage>
        <taxon>Eukaryota</taxon>
        <taxon>Viridiplantae</taxon>
        <taxon>Streptophyta</taxon>
        <taxon>Embryophyta</taxon>
        <taxon>Tracheophyta</taxon>
        <taxon>Spermatophyta</taxon>
        <taxon>Magnoliopsida</taxon>
        <taxon>eudicotyledons</taxon>
        <taxon>Gunneridae</taxon>
        <taxon>Pentapetalae</taxon>
        <taxon>rosids</taxon>
        <taxon>fabids</taxon>
        <taxon>Fabales</taxon>
        <taxon>Fabaceae</taxon>
        <taxon>Papilionoideae</taxon>
        <taxon>50 kb inversion clade</taxon>
        <taxon>NPAAA clade</taxon>
        <taxon>Hologalegina</taxon>
        <taxon>IRL clade</taxon>
        <taxon>Trifolieae</taxon>
        <taxon>Trifolium</taxon>
    </lineage>
</organism>
<comment type="caution">
    <text evidence="1">The sequence shown here is derived from an EMBL/GenBank/DDBJ whole genome shotgun (WGS) entry which is preliminary data.</text>
</comment>
<name>A0ACB0JJ34_TRIPR</name>
<sequence length="667" mass="75803">MAEYVKNIAEEDTLDNLTARTNGIFGEVMAKLEILLQFSSHGATNSFKELHASESLSVVMLTQDEFLPSVEQIKIPSPCSHSSFRGAMNSCQETLRQPFRSNHISPVAESSREFNQRMAELSREIKQSSTRIIDLLQEEIDATESTNGSLWTSAQTILPTEPIDEQSTVVEEGISDFHQHSSSLEVADFEIADSIEDSPVIASEKKDLITTISKDRDVRLDFDFIFFAPNLVRSSSFTLMTVAPVGYFNVPESWSTNQALPPPPKPPDRSFYSVSDLIYNNEFSKETLDYSAIWTLFSGFASIDYVQVLGQIPYVLQFDRHLNFYIVCIASSLYLHKLCLESHVDALACYRNQWKSEAYCDSRCLIYLIKFYANVGVYYAQKVFAEMAKQSVVTWLTFIQGFFTSITYGWEGYTLLSLDLNITYAFYDAFKYCILSNSSQAWCLIKCFHECVCKMPLQYEDHYQAGLLKKLGLKVPTIVSTDDLGWVHDHHLLVFSPKHTRLKLIKNVDLMQPLYLAKEAIVLVTFFVNGERLLGYYSIGSIDKVMSIMLTLTCSHTLCSNCLRLMSYSNGIVQYYQVPIIGLEEYKPNLLPIIRDYIASSTVQSIRLGSFIHNYPNSNLLHNVWLAILIGSLEGQCDVAVLVPWKGLTPTSFSHEDQKYWKIFLQP</sequence>